<dbReference type="GO" id="GO:0005634">
    <property type="term" value="C:nucleus"/>
    <property type="evidence" value="ECO:0007669"/>
    <property type="project" value="UniProtKB-SubCell"/>
</dbReference>
<dbReference type="PANTHER" id="PTHR32467:SF168">
    <property type="entry name" value="AP2-LIKE ETHYLENE-RESPONSIVE TRANSCRIPTION FACTOR-RELATED"/>
    <property type="match status" value="1"/>
</dbReference>
<evidence type="ECO:0000256" key="6">
    <source>
        <dbReference type="SAM" id="SignalP"/>
    </source>
</evidence>
<evidence type="ECO:0000256" key="5">
    <source>
        <dbReference type="ARBA" id="ARBA00023242"/>
    </source>
</evidence>
<dbReference type="GO" id="GO:0003677">
    <property type="term" value="F:DNA binding"/>
    <property type="evidence" value="ECO:0007669"/>
    <property type="project" value="UniProtKB-KW"/>
</dbReference>
<dbReference type="EMBL" id="NBSK02000004">
    <property type="protein sequence ID" value="KAJ0214786.1"/>
    <property type="molecule type" value="Genomic_DNA"/>
</dbReference>
<evidence type="ECO:0000256" key="2">
    <source>
        <dbReference type="ARBA" id="ARBA00023015"/>
    </source>
</evidence>
<feature type="domain" description="AP2/ERF" evidence="7">
    <location>
        <begin position="15"/>
        <end position="60"/>
    </location>
</feature>
<dbReference type="InterPro" id="IPR036955">
    <property type="entry name" value="AP2/ERF_dom_sf"/>
</dbReference>
<keyword evidence="5" id="KW-0539">Nucleus</keyword>
<feature type="chain" id="PRO_5040298905" description="AP2/ERF domain-containing protein" evidence="6">
    <location>
        <begin position="24"/>
        <end position="179"/>
    </location>
</feature>
<feature type="signal peptide" evidence="6">
    <location>
        <begin position="1"/>
        <end position="23"/>
    </location>
</feature>
<reference evidence="8 9" key="1">
    <citation type="journal article" date="2017" name="Nat. Commun.">
        <title>Genome assembly with in vitro proximity ligation data and whole-genome triplication in lettuce.</title>
        <authorList>
            <person name="Reyes-Chin-Wo S."/>
            <person name="Wang Z."/>
            <person name="Yang X."/>
            <person name="Kozik A."/>
            <person name="Arikit S."/>
            <person name="Song C."/>
            <person name="Xia L."/>
            <person name="Froenicke L."/>
            <person name="Lavelle D.O."/>
            <person name="Truco M.J."/>
            <person name="Xia R."/>
            <person name="Zhu S."/>
            <person name="Xu C."/>
            <person name="Xu H."/>
            <person name="Xu X."/>
            <person name="Cox K."/>
            <person name="Korf I."/>
            <person name="Meyers B.C."/>
            <person name="Michelmore R.W."/>
        </authorList>
    </citation>
    <scope>NUCLEOTIDE SEQUENCE [LARGE SCALE GENOMIC DNA]</scope>
    <source>
        <strain evidence="9">cv. Salinas</strain>
        <tissue evidence="8">Seedlings</tissue>
    </source>
</reference>
<evidence type="ECO:0000256" key="3">
    <source>
        <dbReference type="ARBA" id="ARBA00023125"/>
    </source>
</evidence>
<dbReference type="AlphaFoldDB" id="A0A9R1VY56"/>
<keyword evidence="3" id="KW-0238">DNA-binding</keyword>
<dbReference type="Gene3D" id="3.30.730.10">
    <property type="entry name" value="AP2/ERF domain"/>
    <property type="match status" value="1"/>
</dbReference>
<evidence type="ECO:0000259" key="7">
    <source>
        <dbReference type="SMART" id="SM00380"/>
    </source>
</evidence>
<evidence type="ECO:0000313" key="9">
    <source>
        <dbReference type="Proteomes" id="UP000235145"/>
    </source>
</evidence>
<dbReference type="InterPro" id="IPR001471">
    <property type="entry name" value="AP2/ERF_dom"/>
</dbReference>
<accession>A0A9R1VY56</accession>
<name>A0A9R1VY56_LACSA</name>
<keyword evidence="4" id="KW-0804">Transcription</keyword>
<protein>
    <recommendedName>
        <fullName evidence="7">AP2/ERF domain-containing protein</fullName>
    </recommendedName>
</protein>
<dbReference type="Proteomes" id="UP000235145">
    <property type="component" value="Unassembled WGS sequence"/>
</dbReference>
<proteinExistence type="predicted"/>
<dbReference type="GO" id="GO:0003700">
    <property type="term" value="F:DNA-binding transcription factor activity"/>
    <property type="evidence" value="ECO:0007669"/>
    <property type="project" value="InterPro"/>
</dbReference>
<organism evidence="8 9">
    <name type="scientific">Lactuca sativa</name>
    <name type="common">Garden lettuce</name>
    <dbReference type="NCBI Taxonomy" id="4236"/>
    <lineage>
        <taxon>Eukaryota</taxon>
        <taxon>Viridiplantae</taxon>
        <taxon>Streptophyta</taxon>
        <taxon>Embryophyta</taxon>
        <taxon>Tracheophyta</taxon>
        <taxon>Spermatophyta</taxon>
        <taxon>Magnoliopsida</taxon>
        <taxon>eudicotyledons</taxon>
        <taxon>Gunneridae</taxon>
        <taxon>Pentapetalae</taxon>
        <taxon>asterids</taxon>
        <taxon>campanulids</taxon>
        <taxon>Asterales</taxon>
        <taxon>Asteraceae</taxon>
        <taxon>Cichorioideae</taxon>
        <taxon>Cichorieae</taxon>
        <taxon>Lactucinae</taxon>
        <taxon>Lactuca</taxon>
    </lineage>
</organism>
<dbReference type="SMART" id="SM00380">
    <property type="entry name" value="AP2"/>
    <property type="match status" value="1"/>
</dbReference>
<keyword evidence="2" id="KW-0805">Transcription regulation</keyword>
<keyword evidence="6" id="KW-0732">Signal</keyword>
<comment type="subcellular location">
    <subcellularLocation>
        <location evidence="1">Nucleus</location>
    </subcellularLocation>
</comment>
<dbReference type="PANTHER" id="PTHR32467">
    <property type="entry name" value="AP2-LIKE ETHYLENE-RESPONSIVE TRANSCRIPTION FACTOR"/>
    <property type="match status" value="1"/>
</dbReference>
<keyword evidence="9" id="KW-1185">Reference proteome</keyword>
<evidence type="ECO:0000313" key="8">
    <source>
        <dbReference type="EMBL" id="KAJ0214786.1"/>
    </source>
</evidence>
<evidence type="ECO:0000256" key="1">
    <source>
        <dbReference type="ARBA" id="ARBA00004123"/>
    </source>
</evidence>
<comment type="caution">
    <text evidence="8">The sequence shown here is derived from an EMBL/GenBank/DDBJ whole genome shotgun (WGS) entry which is preliminary data.</text>
</comment>
<sequence length="179" mass="20178">MLYHCLISSFLLILQGLWETSLSGWIWPIAHAAARAYDRAVIKFHGLDTDINFNISDYEEDLKEIKNLTKEEFVHILRRQSTGFSRGSSKYRGVTGYDKAAIKCNRREAVTNFEPSSYEGELTTLVTVNGDGASMDLNLGIGPPSLPLDNKANQTSGSLNQINWLLGDMYEDRRTRVIM</sequence>
<evidence type="ECO:0000256" key="4">
    <source>
        <dbReference type="ARBA" id="ARBA00023163"/>
    </source>
</evidence>
<gene>
    <name evidence="8" type="ORF">LSAT_V11C400189190</name>
</gene>